<evidence type="ECO:0000313" key="2">
    <source>
        <dbReference type="WBParaSite" id="nRc.2.0.1.t47650-RA"/>
    </source>
</evidence>
<reference evidence="2" key="1">
    <citation type="submission" date="2022-11" db="UniProtKB">
        <authorList>
            <consortium name="WormBaseParasite"/>
        </authorList>
    </citation>
    <scope>IDENTIFICATION</scope>
</reference>
<sequence length="52" mass="5903">MQSDISISYKKSLVKDAQYKKTMLLQMSSLVSSPAETRQISLEVLKLQEQAK</sequence>
<proteinExistence type="predicted"/>
<dbReference type="WBParaSite" id="nRc.2.0.1.t47650-RA">
    <property type="protein sequence ID" value="nRc.2.0.1.t47650-RA"/>
    <property type="gene ID" value="nRc.2.0.1.g47650"/>
</dbReference>
<organism evidence="1 2">
    <name type="scientific">Romanomermis culicivorax</name>
    <name type="common">Nematode worm</name>
    <dbReference type="NCBI Taxonomy" id="13658"/>
    <lineage>
        <taxon>Eukaryota</taxon>
        <taxon>Metazoa</taxon>
        <taxon>Ecdysozoa</taxon>
        <taxon>Nematoda</taxon>
        <taxon>Enoplea</taxon>
        <taxon>Dorylaimia</taxon>
        <taxon>Mermithida</taxon>
        <taxon>Mermithoidea</taxon>
        <taxon>Mermithidae</taxon>
        <taxon>Romanomermis</taxon>
    </lineage>
</organism>
<dbReference type="AlphaFoldDB" id="A0A915L946"/>
<evidence type="ECO:0000313" key="1">
    <source>
        <dbReference type="Proteomes" id="UP000887565"/>
    </source>
</evidence>
<name>A0A915L946_ROMCU</name>
<keyword evidence="1" id="KW-1185">Reference proteome</keyword>
<dbReference type="Proteomes" id="UP000887565">
    <property type="component" value="Unplaced"/>
</dbReference>
<protein>
    <submittedName>
        <fullName evidence="2">Uncharacterized protein</fullName>
    </submittedName>
</protein>
<accession>A0A915L946</accession>